<reference evidence="9 10" key="1">
    <citation type="submission" date="2013-02" db="EMBL/GenBank/DDBJ databases">
        <title>The Genome Sequence of Acinetobacter gerneri CIP 107464.</title>
        <authorList>
            <consortium name="The Broad Institute Genome Sequencing Platform"/>
            <consortium name="The Broad Institute Genome Sequencing Center for Infectious Disease"/>
            <person name="Cerqueira G."/>
            <person name="Feldgarden M."/>
            <person name="Courvalin P."/>
            <person name="Perichon B."/>
            <person name="Grillot-Courvalin C."/>
            <person name="Clermont D."/>
            <person name="Rocha E."/>
            <person name="Yoon E.-J."/>
            <person name="Nemec A."/>
            <person name="Walker B."/>
            <person name="Young S.K."/>
            <person name="Zeng Q."/>
            <person name="Gargeya S."/>
            <person name="Fitzgerald M."/>
            <person name="Haas B."/>
            <person name="Abouelleil A."/>
            <person name="Alvarado L."/>
            <person name="Arachchi H.M."/>
            <person name="Berlin A.M."/>
            <person name="Chapman S.B."/>
            <person name="Dewar J."/>
            <person name="Goldberg J."/>
            <person name="Griggs A."/>
            <person name="Gujja S."/>
            <person name="Hansen M."/>
            <person name="Howarth C."/>
            <person name="Imamovic A."/>
            <person name="Larimer J."/>
            <person name="McCowan C."/>
            <person name="Murphy C."/>
            <person name="Neiman D."/>
            <person name="Pearson M."/>
            <person name="Priest M."/>
            <person name="Roberts A."/>
            <person name="Saif S."/>
            <person name="Shea T."/>
            <person name="Sisk P."/>
            <person name="Sykes S."/>
            <person name="Wortman J."/>
            <person name="Nusbaum C."/>
            <person name="Birren B."/>
        </authorList>
    </citation>
    <scope>NUCLEOTIDE SEQUENCE [LARGE SCALE GENOMIC DNA]</scope>
    <source>
        <strain evidence="9 10">CIP 107464</strain>
    </source>
</reference>
<evidence type="ECO:0000256" key="3">
    <source>
        <dbReference type="ARBA" id="ARBA00023082"/>
    </source>
</evidence>
<dbReference type="GeneID" id="84210841"/>
<keyword evidence="10" id="KW-1185">Reference proteome</keyword>
<dbReference type="GO" id="GO:0006352">
    <property type="term" value="P:DNA-templated transcription initiation"/>
    <property type="evidence" value="ECO:0007669"/>
    <property type="project" value="InterPro"/>
</dbReference>
<dbReference type="PROSITE" id="PS01063">
    <property type="entry name" value="SIGMA70_ECF"/>
    <property type="match status" value="1"/>
</dbReference>
<dbReference type="HOGENOM" id="CLU_047691_12_5_6"/>
<dbReference type="Gene3D" id="1.10.1740.10">
    <property type="match status" value="1"/>
</dbReference>
<dbReference type="RefSeq" id="WP_004867636.1">
    <property type="nucleotide sequence ID" value="NZ_ASYY01000048.1"/>
</dbReference>
<dbReference type="SUPFAM" id="SSF88659">
    <property type="entry name" value="Sigma3 and sigma4 domains of RNA polymerase sigma factors"/>
    <property type="match status" value="1"/>
</dbReference>
<dbReference type="Proteomes" id="UP000013117">
    <property type="component" value="Unassembled WGS sequence"/>
</dbReference>
<dbReference type="AlphaFoldDB" id="N8Y617"/>
<evidence type="ECO:0000313" key="10">
    <source>
        <dbReference type="Proteomes" id="UP000013117"/>
    </source>
</evidence>
<dbReference type="InterPro" id="IPR039425">
    <property type="entry name" value="RNA_pol_sigma-70-like"/>
</dbReference>
<sequence length="188" mass="22119">MKDSVLSQNSNLVKHYDELVDYISSKIGNRQIALDVVQETYLRVFQRPEQFINLIHPIAFLKTVSSNIALDHLRKDKNYQKYFDVLEHDEIEVAWQNTEQEDKAFSEQELCVIRQEYTQLILKQINELPPACQDVFLLIQFYGMTQVDTAEQMGISRTMVIKHFTRALQSFSSIFLEEKDTYESEKTQ</sequence>
<evidence type="ECO:0000256" key="4">
    <source>
        <dbReference type="ARBA" id="ARBA00023125"/>
    </source>
</evidence>
<dbReference type="InterPro" id="IPR000838">
    <property type="entry name" value="RNA_pol_sigma70_ECF_CS"/>
</dbReference>
<dbReference type="EMBL" id="APPN01000080">
    <property type="protein sequence ID" value="ENV32192.1"/>
    <property type="molecule type" value="Genomic_DNA"/>
</dbReference>
<keyword evidence="5 6" id="KW-0804">Transcription</keyword>
<dbReference type="InterPro" id="IPR013324">
    <property type="entry name" value="RNA_pol_sigma_r3/r4-like"/>
</dbReference>
<dbReference type="PATRIC" id="fig|1120926.3.peg.3473"/>
<evidence type="ECO:0000256" key="5">
    <source>
        <dbReference type="ARBA" id="ARBA00023163"/>
    </source>
</evidence>
<keyword evidence="2 6" id="KW-0805">Transcription regulation</keyword>
<dbReference type="GO" id="GO:0016987">
    <property type="term" value="F:sigma factor activity"/>
    <property type="evidence" value="ECO:0007669"/>
    <property type="project" value="UniProtKB-KW"/>
</dbReference>
<dbReference type="eggNOG" id="COG1595">
    <property type="taxonomic scope" value="Bacteria"/>
</dbReference>
<dbReference type="NCBIfam" id="TIGR02937">
    <property type="entry name" value="sigma70-ECF"/>
    <property type="match status" value="1"/>
</dbReference>
<comment type="similarity">
    <text evidence="1 6">Belongs to the sigma-70 factor family. ECF subfamily.</text>
</comment>
<organism evidence="9 10">
    <name type="scientific">Acinetobacter gerneri DSM 14967 = CIP 107464 = MTCC 9824</name>
    <dbReference type="NCBI Taxonomy" id="1120926"/>
    <lineage>
        <taxon>Bacteria</taxon>
        <taxon>Pseudomonadati</taxon>
        <taxon>Pseudomonadota</taxon>
        <taxon>Gammaproteobacteria</taxon>
        <taxon>Moraxellales</taxon>
        <taxon>Moraxellaceae</taxon>
        <taxon>Acinetobacter</taxon>
    </lineage>
</organism>
<dbReference type="SUPFAM" id="SSF88946">
    <property type="entry name" value="Sigma2 domain of RNA polymerase sigma factors"/>
    <property type="match status" value="1"/>
</dbReference>
<feature type="domain" description="RNA polymerase sigma factor 70 region 4 type 2" evidence="8">
    <location>
        <begin position="119"/>
        <end position="169"/>
    </location>
</feature>
<dbReference type="Pfam" id="PF08281">
    <property type="entry name" value="Sigma70_r4_2"/>
    <property type="match status" value="1"/>
</dbReference>
<dbReference type="InterPro" id="IPR013325">
    <property type="entry name" value="RNA_pol_sigma_r2"/>
</dbReference>
<evidence type="ECO:0000313" key="9">
    <source>
        <dbReference type="EMBL" id="ENV32192.1"/>
    </source>
</evidence>
<dbReference type="PANTHER" id="PTHR43133">
    <property type="entry name" value="RNA POLYMERASE ECF-TYPE SIGMA FACTO"/>
    <property type="match status" value="1"/>
</dbReference>
<feature type="domain" description="RNA polymerase sigma-70 region 2" evidence="7">
    <location>
        <begin position="14"/>
        <end position="77"/>
    </location>
</feature>
<dbReference type="STRING" id="202952.GCA_000747725_03409"/>
<dbReference type="GO" id="GO:0003677">
    <property type="term" value="F:DNA binding"/>
    <property type="evidence" value="ECO:0007669"/>
    <property type="project" value="UniProtKB-KW"/>
</dbReference>
<dbReference type="OrthoDB" id="9797134at2"/>
<dbReference type="Pfam" id="PF04542">
    <property type="entry name" value="Sigma70_r2"/>
    <property type="match status" value="1"/>
</dbReference>
<name>N8Y617_9GAMM</name>
<keyword evidence="4 6" id="KW-0238">DNA-binding</keyword>
<keyword evidence="3 6" id="KW-0731">Sigma factor</keyword>
<evidence type="ECO:0000256" key="1">
    <source>
        <dbReference type="ARBA" id="ARBA00010641"/>
    </source>
</evidence>
<dbReference type="PANTHER" id="PTHR43133:SF63">
    <property type="entry name" value="RNA POLYMERASE SIGMA FACTOR FECI-RELATED"/>
    <property type="match status" value="1"/>
</dbReference>
<evidence type="ECO:0000256" key="2">
    <source>
        <dbReference type="ARBA" id="ARBA00023015"/>
    </source>
</evidence>
<evidence type="ECO:0000256" key="6">
    <source>
        <dbReference type="RuleBase" id="RU000716"/>
    </source>
</evidence>
<dbReference type="Gene3D" id="1.10.10.10">
    <property type="entry name" value="Winged helix-like DNA-binding domain superfamily/Winged helix DNA-binding domain"/>
    <property type="match status" value="1"/>
</dbReference>
<gene>
    <name evidence="9" type="ORF">F960_03580</name>
</gene>
<evidence type="ECO:0000259" key="7">
    <source>
        <dbReference type="Pfam" id="PF04542"/>
    </source>
</evidence>
<accession>N8Y617</accession>
<dbReference type="InterPro" id="IPR036388">
    <property type="entry name" value="WH-like_DNA-bd_sf"/>
</dbReference>
<dbReference type="InterPro" id="IPR007627">
    <property type="entry name" value="RNA_pol_sigma70_r2"/>
</dbReference>
<comment type="caution">
    <text evidence="9">The sequence shown here is derived from an EMBL/GenBank/DDBJ whole genome shotgun (WGS) entry which is preliminary data.</text>
</comment>
<dbReference type="InterPro" id="IPR014284">
    <property type="entry name" value="RNA_pol_sigma-70_dom"/>
</dbReference>
<dbReference type="InterPro" id="IPR013249">
    <property type="entry name" value="RNA_pol_sigma70_r4_t2"/>
</dbReference>
<proteinExistence type="inferred from homology"/>
<protein>
    <recommendedName>
        <fullName evidence="6">RNA polymerase sigma factor</fullName>
    </recommendedName>
</protein>
<evidence type="ECO:0000259" key="8">
    <source>
        <dbReference type="Pfam" id="PF08281"/>
    </source>
</evidence>